<dbReference type="EMBL" id="MLFT02000003">
    <property type="protein sequence ID" value="PHT51898.1"/>
    <property type="molecule type" value="Genomic_DNA"/>
</dbReference>
<keyword evidence="3" id="KW-1185">Reference proteome</keyword>
<proteinExistence type="predicted"/>
<gene>
    <name evidence="2" type="ORF">CQW23_06360</name>
</gene>
<evidence type="ECO:0000313" key="3">
    <source>
        <dbReference type="Proteomes" id="UP000224567"/>
    </source>
</evidence>
<reference evidence="2 3" key="1">
    <citation type="journal article" date="2017" name="Genome Biol.">
        <title>New reference genome sequences of hot pepper reveal the massive evolution of plant disease-resistance genes by retroduplication.</title>
        <authorList>
            <person name="Kim S."/>
            <person name="Park J."/>
            <person name="Yeom S.I."/>
            <person name="Kim Y.M."/>
            <person name="Seo E."/>
            <person name="Kim K.T."/>
            <person name="Kim M.S."/>
            <person name="Lee J.M."/>
            <person name="Cheong K."/>
            <person name="Shin H.S."/>
            <person name="Kim S.B."/>
            <person name="Han K."/>
            <person name="Lee J."/>
            <person name="Park M."/>
            <person name="Lee H.A."/>
            <person name="Lee H.Y."/>
            <person name="Lee Y."/>
            <person name="Oh S."/>
            <person name="Lee J.H."/>
            <person name="Choi E."/>
            <person name="Choi E."/>
            <person name="Lee S.E."/>
            <person name="Jeon J."/>
            <person name="Kim H."/>
            <person name="Choi G."/>
            <person name="Song H."/>
            <person name="Lee J."/>
            <person name="Lee S.C."/>
            <person name="Kwon J.K."/>
            <person name="Lee H.Y."/>
            <person name="Koo N."/>
            <person name="Hong Y."/>
            <person name="Kim R.W."/>
            <person name="Kang W.H."/>
            <person name="Huh J.H."/>
            <person name="Kang B.C."/>
            <person name="Yang T.J."/>
            <person name="Lee Y.H."/>
            <person name="Bennetzen J.L."/>
            <person name="Choi D."/>
        </authorList>
    </citation>
    <scope>NUCLEOTIDE SEQUENCE [LARGE SCALE GENOMIC DNA]</scope>
    <source>
        <strain evidence="3">cv. PBC81</strain>
    </source>
</reference>
<accession>A0A2G2X337</accession>
<reference evidence="3" key="2">
    <citation type="journal article" date="2017" name="J. Anim. Genet.">
        <title>Multiple reference genome sequences of hot pepper reveal the massive evolution of plant disease resistance genes by retroduplication.</title>
        <authorList>
            <person name="Kim S."/>
            <person name="Park J."/>
            <person name="Yeom S.-I."/>
            <person name="Kim Y.-M."/>
            <person name="Seo E."/>
            <person name="Kim K.-T."/>
            <person name="Kim M.-S."/>
            <person name="Lee J.M."/>
            <person name="Cheong K."/>
            <person name="Shin H.-S."/>
            <person name="Kim S.-B."/>
            <person name="Han K."/>
            <person name="Lee J."/>
            <person name="Park M."/>
            <person name="Lee H.-A."/>
            <person name="Lee H.-Y."/>
            <person name="Lee Y."/>
            <person name="Oh S."/>
            <person name="Lee J.H."/>
            <person name="Choi E."/>
            <person name="Choi E."/>
            <person name="Lee S.E."/>
            <person name="Jeon J."/>
            <person name="Kim H."/>
            <person name="Choi G."/>
            <person name="Song H."/>
            <person name="Lee J."/>
            <person name="Lee S.-C."/>
            <person name="Kwon J.-K."/>
            <person name="Lee H.-Y."/>
            <person name="Koo N."/>
            <person name="Hong Y."/>
            <person name="Kim R.W."/>
            <person name="Kang W.-H."/>
            <person name="Huh J.H."/>
            <person name="Kang B.-C."/>
            <person name="Yang T.-J."/>
            <person name="Lee Y.-H."/>
            <person name="Bennetzen J.L."/>
            <person name="Choi D."/>
        </authorList>
    </citation>
    <scope>NUCLEOTIDE SEQUENCE [LARGE SCALE GENOMIC DNA]</scope>
    <source>
        <strain evidence="3">cv. PBC81</strain>
    </source>
</reference>
<dbReference type="STRING" id="33114.A0A2G2X337"/>
<feature type="region of interest" description="Disordered" evidence="1">
    <location>
        <begin position="142"/>
        <end position="163"/>
    </location>
</feature>
<dbReference type="AlphaFoldDB" id="A0A2G2X337"/>
<evidence type="ECO:0000313" key="2">
    <source>
        <dbReference type="EMBL" id="PHT51898.1"/>
    </source>
</evidence>
<sequence length="511" mass="57769">MAVMVLDRFNGTNNPEDWISRAEQYWLLRGILATSSFLLSRCTPNYMGLSPTIIQEVPVEDATTASATTMISKKIASSLGYENSSIVNNFEVFGESSHQIKNSVYQFDTSFDLVLDTSDELQLALQVTHVISKPTWCGEPELDCSDDTQSRKSTSEGDESLSTNTSVVFDGGVKREAPLIPYVDDALIVEFFPSITTQPSLADFGDLSKYEIMKDGLPTCYWFDTGQYLSLSIFLVFQHIKCGGLLYVLEFRNIGDHCATFEAQDDGVIGHDTTLLSEDAHRKYMCEHVLVGSSYSVWKIFLFCGTWFQLLGLVAARRYFKSSSGTRTSDLKRRNQQTKQLANKDFDQVVPCKALISCMQEFDLLFRCAFELLCTSLVHQMLPSLSILSHVPCSFHGHICDGVYDRVVWEHNHIESNVLPSHVGTLQCLHPESEKIMQIDSTLYEAIRANAVVVAGYKTLFMELFCRILLRRFLRYQSSAARSVKNSRHVRKFFVYVEPWAFDNAIVSVRL</sequence>
<evidence type="ECO:0000256" key="1">
    <source>
        <dbReference type="SAM" id="MobiDB-lite"/>
    </source>
</evidence>
<dbReference type="Proteomes" id="UP000224567">
    <property type="component" value="Unassembled WGS sequence"/>
</dbReference>
<dbReference type="OrthoDB" id="1329286at2759"/>
<organism evidence="2 3">
    <name type="scientific">Capsicum baccatum</name>
    <name type="common">Peruvian pepper</name>
    <dbReference type="NCBI Taxonomy" id="33114"/>
    <lineage>
        <taxon>Eukaryota</taxon>
        <taxon>Viridiplantae</taxon>
        <taxon>Streptophyta</taxon>
        <taxon>Embryophyta</taxon>
        <taxon>Tracheophyta</taxon>
        <taxon>Spermatophyta</taxon>
        <taxon>Magnoliopsida</taxon>
        <taxon>eudicotyledons</taxon>
        <taxon>Gunneridae</taxon>
        <taxon>Pentapetalae</taxon>
        <taxon>asterids</taxon>
        <taxon>lamiids</taxon>
        <taxon>Solanales</taxon>
        <taxon>Solanaceae</taxon>
        <taxon>Solanoideae</taxon>
        <taxon>Capsiceae</taxon>
        <taxon>Capsicum</taxon>
    </lineage>
</organism>
<protein>
    <submittedName>
        <fullName evidence="2">Uncharacterized protein</fullName>
    </submittedName>
</protein>
<name>A0A2G2X337_CAPBA</name>
<comment type="caution">
    <text evidence="2">The sequence shown here is derived from an EMBL/GenBank/DDBJ whole genome shotgun (WGS) entry which is preliminary data.</text>
</comment>